<sequence length="91" mass="10750">MSSHIQTLWQRFSSSCLEVMDFQQRVWIVSIGEGLSCDTFVVDEDSFTEPLQWMKRKHYTTTMLVQVSNMKRSQAKVFNLEGIPHRLIRVR</sequence>
<organism evidence="1 2">
    <name type="scientific">Photobacterium frigidiphilum</name>
    <dbReference type="NCBI Taxonomy" id="264736"/>
    <lineage>
        <taxon>Bacteria</taxon>
        <taxon>Pseudomonadati</taxon>
        <taxon>Pseudomonadota</taxon>
        <taxon>Gammaproteobacteria</taxon>
        <taxon>Vibrionales</taxon>
        <taxon>Vibrionaceae</taxon>
        <taxon>Photobacterium</taxon>
    </lineage>
</organism>
<proteinExistence type="predicted"/>
<gene>
    <name evidence="1" type="ORF">C9J12_13255</name>
</gene>
<evidence type="ECO:0000313" key="1">
    <source>
        <dbReference type="EMBL" id="PSU48173.1"/>
    </source>
</evidence>
<protein>
    <submittedName>
        <fullName evidence="1">Uncharacterized protein</fullName>
    </submittedName>
</protein>
<dbReference type="OrthoDB" id="6215270at2"/>
<dbReference type="Proteomes" id="UP000240987">
    <property type="component" value="Unassembled WGS sequence"/>
</dbReference>
<reference evidence="1 2" key="1">
    <citation type="submission" date="2018-01" db="EMBL/GenBank/DDBJ databases">
        <title>Whole genome sequencing of Histamine producing bacteria.</title>
        <authorList>
            <person name="Butler K."/>
        </authorList>
    </citation>
    <scope>NUCLEOTIDE SEQUENCE [LARGE SCALE GENOMIC DNA]</scope>
    <source>
        <strain evidence="1 2">JCM 12947</strain>
    </source>
</reference>
<evidence type="ECO:0000313" key="2">
    <source>
        <dbReference type="Proteomes" id="UP000240987"/>
    </source>
</evidence>
<dbReference type="EMBL" id="PYMJ01000011">
    <property type="protein sequence ID" value="PSU48173.1"/>
    <property type="molecule type" value="Genomic_DNA"/>
</dbReference>
<comment type="caution">
    <text evidence="1">The sequence shown here is derived from an EMBL/GenBank/DDBJ whole genome shotgun (WGS) entry which is preliminary data.</text>
</comment>
<name>A0A2T3JGW4_9GAMM</name>
<keyword evidence="2" id="KW-1185">Reference proteome</keyword>
<accession>A0A2T3JGW4</accession>
<dbReference type="AlphaFoldDB" id="A0A2T3JGW4"/>